<evidence type="ECO:0000313" key="2">
    <source>
        <dbReference type="EMBL" id="OHF03099.1"/>
    </source>
</evidence>
<dbReference type="EMBL" id="MJBS01000008">
    <property type="protein sequence ID" value="OHF03099.1"/>
    <property type="molecule type" value="Genomic_DNA"/>
</dbReference>
<dbReference type="RefSeq" id="XP_022480237.1">
    <property type="nucleotide sequence ID" value="XM_022613138.1"/>
</dbReference>
<organism evidence="2 3">
    <name type="scientific">Colletotrichum orchidophilum</name>
    <dbReference type="NCBI Taxonomy" id="1209926"/>
    <lineage>
        <taxon>Eukaryota</taxon>
        <taxon>Fungi</taxon>
        <taxon>Dikarya</taxon>
        <taxon>Ascomycota</taxon>
        <taxon>Pezizomycotina</taxon>
        <taxon>Sordariomycetes</taxon>
        <taxon>Hypocreomycetidae</taxon>
        <taxon>Glomerellales</taxon>
        <taxon>Glomerellaceae</taxon>
        <taxon>Colletotrichum</taxon>
    </lineage>
</organism>
<dbReference type="GeneID" id="34554648"/>
<name>A0A1G4BNS3_9PEZI</name>
<gene>
    <name evidence="2" type="ORF">CORC01_01483</name>
</gene>
<keyword evidence="3" id="KW-1185">Reference proteome</keyword>
<reference evidence="2 3" key="1">
    <citation type="submission" date="2016-09" db="EMBL/GenBank/DDBJ databases">
        <authorList>
            <person name="Capua I."/>
            <person name="De Benedictis P."/>
            <person name="Joannis T."/>
            <person name="Lombin L.H."/>
            <person name="Cattoli G."/>
        </authorList>
    </citation>
    <scope>NUCLEOTIDE SEQUENCE [LARGE SCALE GENOMIC DNA]</scope>
    <source>
        <strain evidence="2 3">IMI 309357</strain>
    </source>
</reference>
<feature type="region of interest" description="Disordered" evidence="1">
    <location>
        <begin position="1"/>
        <end position="30"/>
    </location>
</feature>
<evidence type="ECO:0000256" key="1">
    <source>
        <dbReference type="SAM" id="MobiDB-lite"/>
    </source>
</evidence>
<dbReference type="AlphaFoldDB" id="A0A1G4BNS3"/>
<comment type="caution">
    <text evidence="2">The sequence shown here is derived from an EMBL/GenBank/DDBJ whole genome shotgun (WGS) entry which is preliminary data.</text>
</comment>
<evidence type="ECO:0000313" key="3">
    <source>
        <dbReference type="Proteomes" id="UP000176998"/>
    </source>
</evidence>
<feature type="region of interest" description="Disordered" evidence="1">
    <location>
        <begin position="43"/>
        <end position="62"/>
    </location>
</feature>
<sequence length="62" mass="6777">MAWPSTKGGRQAKTQPRARHLQSATRRSPSPFHCISALGFFAPPNLAGHSTVRGPSKVQRPR</sequence>
<proteinExistence type="predicted"/>
<protein>
    <submittedName>
        <fullName evidence="2">Uncharacterized protein</fullName>
    </submittedName>
</protein>
<accession>A0A1G4BNS3</accession>
<dbReference type="Proteomes" id="UP000176998">
    <property type="component" value="Unassembled WGS sequence"/>
</dbReference>